<evidence type="ECO:0000256" key="2">
    <source>
        <dbReference type="SAM" id="Phobius"/>
    </source>
</evidence>
<comment type="caution">
    <text evidence="3">The sequence shown here is derived from an EMBL/GenBank/DDBJ whole genome shotgun (WGS) entry which is preliminary data.</text>
</comment>
<dbReference type="EMBL" id="BAABJE010000001">
    <property type="protein sequence ID" value="GAA4781754.1"/>
    <property type="molecule type" value="Genomic_DNA"/>
</dbReference>
<reference evidence="4" key="1">
    <citation type="journal article" date="2019" name="Int. J. Syst. Evol. Microbiol.">
        <title>The Global Catalogue of Microorganisms (GCM) 10K type strain sequencing project: providing services to taxonomists for standard genome sequencing and annotation.</title>
        <authorList>
            <consortium name="The Broad Institute Genomics Platform"/>
            <consortium name="The Broad Institute Genome Sequencing Center for Infectious Disease"/>
            <person name="Wu L."/>
            <person name="Ma J."/>
        </authorList>
    </citation>
    <scope>NUCLEOTIDE SEQUENCE [LARGE SCALE GENOMIC DNA]</scope>
    <source>
        <strain evidence="4">JCM 18204</strain>
    </source>
</reference>
<dbReference type="Pfam" id="PF06055">
    <property type="entry name" value="ExoD"/>
    <property type="match status" value="1"/>
</dbReference>
<feature type="transmembrane region" description="Helical" evidence="2">
    <location>
        <begin position="195"/>
        <end position="223"/>
    </location>
</feature>
<sequence>MTPETDPSPRDPAERNVDEPPSEGRIEPQGMRAVIDALCDGDPDERLQLRELVGDLGRSTFGVLLFIATLPALIPIPGVAGALSGPLVVLVGLHLLILLRKPWLPDFVARRGPQRSTLIRFDRNADRWLRWLEKLIRPRLTAITDHPAATVFTGLQLVLLGILLALPIPFTNYLFAGLLLVYALALLERDGVLMLIAWAAGIIAIYVFGAVSGNLVAMLWAWIASLG</sequence>
<dbReference type="Proteomes" id="UP001499959">
    <property type="component" value="Unassembled WGS sequence"/>
</dbReference>
<evidence type="ECO:0000313" key="3">
    <source>
        <dbReference type="EMBL" id="GAA4781754.1"/>
    </source>
</evidence>
<keyword evidence="2" id="KW-0812">Transmembrane</keyword>
<dbReference type="PIRSF" id="PIRSF033239">
    <property type="entry name" value="ExoD"/>
    <property type="match status" value="1"/>
</dbReference>
<protein>
    <submittedName>
        <fullName evidence="3">Exopolysaccharide biosynthesis protein</fullName>
    </submittedName>
</protein>
<accession>A0ABP9AI24</accession>
<feature type="transmembrane region" description="Helical" evidence="2">
    <location>
        <begin position="56"/>
        <end position="74"/>
    </location>
</feature>
<proteinExistence type="predicted"/>
<evidence type="ECO:0000313" key="4">
    <source>
        <dbReference type="Proteomes" id="UP001499959"/>
    </source>
</evidence>
<keyword evidence="4" id="KW-1185">Reference proteome</keyword>
<gene>
    <name evidence="3" type="ORF">GCM10023307_02760</name>
</gene>
<feature type="region of interest" description="Disordered" evidence="1">
    <location>
        <begin position="1"/>
        <end position="27"/>
    </location>
</feature>
<dbReference type="InterPro" id="IPR010331">
    <property type="entry name" value="ExoD"/>
</dbReference>
<dbReference type="PANTHER" id="PTHR41795:SF1">
    <property type="entry name" value="EXOPOLYSACCHARIDE SYNTHESIS PROTEIN"/>
    <property type="match status" value="1"/>
</dbReference>
<dbReference type="RefSeq" id="WP_345301480.1">
    <property type="nucleotide sequence ID" value="NZ_BAABJE010000001.1"/>
</dbReference>
<organism evidence="3 4">
    <name type="scientific">Lysobacter hankyongensis</name>
    <dbReference type="NCBI Taxonomy" id="1176535"/>
    <lineage>
        <taxon>Bacteria</taxon>
        <taxon>Pseudomonadati</taxon>
        <taxon>Pseudomonadota</taxon>
        <taxon>Gammaproteobacteria</taxon>
        <taxon>Lysobacterales</taxon>
        <taxon>Lysobacteraceae</taxon>
        <taxon>Lysobacter</taxon>
    </lineage>
</organism>
<evidence type="ECO:0000256" key="1">
    <source>
        <dbReference type="SAM" id="MobiDB-lite"/>
    </source>
</evidence>
<name>A0ABP9AI24_9GAMM</name>
<keyword evidence="2" id="KW-0472">Membrane</keyword>
<dbReference type="PANTHER" id="PTHR41795">
    <property type="entry name" value="EXOPOLYSACCHARIDE SYNTHESIS PROTEIN"/>
    <property type="match status" value="1"/>
</dbReference>
<keyword evidence="2" id="KW-1133">Transmembrane helix</keyword>
<feature type="transmembrane region" description="Helical" evidence="2">
    <location>
        <begin position="172"/>
        <end position="188"/>
    </location>
</feature>
<feature type="compositionally biased region" description="Basic and acidic residues" evidence="1">
    <location>
        <begin position="7"/>
        <end position="26"/>
    </location>
</feature>